<dbReference type="Gene3D" id="3.50.30.50">
    <property type="entry name" value="Putative cyclase"/>
    <property type="match status" value="1"/>
</dbReference>
<dbReference type="EMBL" id="CP053921">
    <property type="protein sequence ID" value="QKG70569.1"/>
    <property type="molecule type" value="Genomic_DNA"/>
</dbReference>
<gene>
    <name evidence="2" type="ORF">HQR01_03855</name>
</gene>
<organism evidence="2 3">
    <name type="scientific">Erythrobacter mangrovi</name>
    <dbReference type="NCBI Taxonomy" id="2739433"/>
    <lineage>
        <taxon>Bacteria</taxon>
        <taxon>Pseudomonadati</taxon>
        <taxon>Pseudomonadota</taxon>
        <taxon>Alphaproteobacteria</taxon>
        <taxon>Sphingomonadales</taxon>
        <taxon>Erythrobacteraceae</taxon>
        <taxon>Erythrobacter/Porphyrobacter group</taxon>
        <taxon>Erythrobacter</taxon>
    </lineage>
</organism>
<dbReference type="InterPro" id="IPR037175">
    <property type="entry name" value="KFase_sf"/>
</dbReference>
<dbReference type="Pfam" id="PF04199">
    <property type="entry name" value="Cyclase"/>
    <property type="match status" value="1"/>
</dbReference>
<name>A0A7D4CCA3_9SPHN</name>
<keyword evidence="1" id="KW-0732">Signal</keyword>
<dbReference type="InterPro" id="IPR007325">
    <property type="entry name" value="KFase/CYL"/>
</dbReference>
<dbReference type="AlphaFoldDB" id="A0A7D4CCA3"/>
<keyword evidence="3" id="KW-1185">Reference proteome</keyword>
<dbReference type="Proteomes" id="UP000504693">
    <property type="component" value="Chromosome"/>
</dbReference>
<feature type="signal peptide" evidence="1">
    <location>
        <begin position="1"/>
        <end position="30"/>
    </location>
</feature>
<evidence type="ECO:0000313" key="3">
    <source>
        <dbReference type="Proteomes" id="UP000504693"/>
    </source>
</evidence>
<evidence type="ECO:0000313" key="2">
    <source>
        <dbReference type="EMBL" id="QKG70569.1"/>
    </source>
</evidence>
<dbReference type="SUPFAM" id="SSF102198">
    <property type="entry name" value="Putative cyclase"/>
    <property type="match status" value="1"/>
</dbReference>
<evidence type="ECO:0000256" key="1">
    <source>
        <dbReference type="SAM" id="SignalP"/>
    </source>
</evidence>
<dbReference type="PANTHER" id="PTHR34861:SF10">
    <property type="entry name" value="CYCLASE"/>
    <property type="match status" value="1"/>
</dbReference>
<dbReference type="GO" id="GO:0004061">
    <property type="term" value="F:arylformamidase activity"/>
    <property type="evidence" value="ECO:0007669"/>
    <property type="project" value="InterPro"/>
</dbReference>
<dbReference type="GO" id="GO:0019441">
    <property type="term" value="P:L-tryptophan catabolic process to kynurenine"/>
    <property type="evidence" value="ECO:0007669"/>
    <property type="project" value="InterPro"/>
</dbReference>
<protein>
    <submittedName>
        <fullName evidence="2">Cyclase family protein</fullName>
    </submittedName>
</protein>
<dbReference type="KEGG" id="emv:HQR01_03855"/>
<accession>A0A7D4CCA3</accession>
<proteinExistence type="predicted"/>
<dbReference type="PANTHER" id="PTHR34861">
    <property type="match status" value="1"/>
</dbReference>
<feature type="chain" id="PRO_5028933918" evidence="1">
    <location>
        <begin position="31"/>
        <end position="327"/>
    </location>
</feature>
<sequence length="327" mass="34806">MFQAIRTRPGLVLKSLALVLAALPLSPLQADQQAEPAAEQAQAGTLGKMSDRSRLDAMRIVAGGQVYDLGVELFVGMPDCCADAFGDPKYQLFLTHSPSRSGDSELVSHTSEAIFMSSHAGTHLDALPHFGLHGKIWNGADAKDALGVRGWSSSGAENYPPIIARGTLIDVAGAKGLERLPPSYVITVNDLKAALARQGSQIRAGDVVLIRTGQMTSWPDATGRSLFIEPGIGLEAAKWLAEETGAIMLGSDNFGLESFPSANPENFAPIHTYLLAERGMPFMESVWLEDLAREGVHEFLFVASPLKLKGASGAPVRPIAIPIAPQE</sequence>
<reference evidence="2 3" key="1">
    <citation type="submission" date="2020-05" db="EMBL/GenBank/DDBJ databases">
        <title>Erythrobacter mangrovi sp. nov., isolated from rhizosphere soil of mangrove plant (Kandelia candel).</title>
        <authorList>
            <person name="Ye Y.H."/>
        </authorList>
    </citation>
    <scope>NUCLEOTIDE SEQUENCE [LARGE SCALE GENOMIC DNA]</scope>
    <source>
        <strain evidence="2 3">EB310</strain>
    </source>
</reference>